<dbReference type="HAMAP" id="MF_00031">
    <property type="entry name" value="DNA_HJ_migration_RuvA"/>
    <property type="match status" value="1"/>
</dbReference>
<proteinExistence type="inferred from homology"/>
<feature type="region of interest" description="Domain III" evidence="6">
    <location>
        <begin position="145"/>
        <end position="195"/>
    </location>
</feature>
<dbReference type="SMART" id="SM00278">
    <property type="entry name" value="HhH1"/>
    <property type="match status" value="2"/>
</dbReference>
<dbReference type="GO" id="GO:0009378">
    <property type="term" value="F:four-way junction helicase activity"/>
    <property type="evidence" value="ECO:0007669"/>
    <property type="project" value="InterPro"/>
</dbReference>
<dbReference type="GO" id="GO:0005737">
    <property type="term" value="C:cytoplasm"/>
    <property type="evidence" value="ECO:0007669"/>
    <property type="project" value="UniProtKB-SubCell"/>
</dbReference>
<protein>
    <recommendedName>
        <fullName evidence="6">Holliday junction branch migration complex subunit RuvA</fullName>
    </recommendedName>
</protein>
<comment type="function">
    <text evidence="6">The RuvA-RuvB-RuvC complex processes Holliday junction (HJ) DNA during genetic recombination and DNA repair, while the RuvA-RuvB complex plays an important role in the rescue of blocked DNA replication forks via replication fork reversal (RFR). RuvA specifically binds to HJ cruciform DNA, conferring on it an open structure. The RuvB hexamer acts as an ATP-dependent pump, pulling dsDNA into and through the RuvAB complex. HJ branch migration allows RuvC to scan DNA until it finds its consensus sequence, where it cleaves and resolves the cruciform DNA.</text>
</comment>
<dbReference type="GO" id="GO:0006310">
    <property type="term" value="P:DNA recombination"/>
    <property type="evidence" value="ECO:0007669"/>
    <property type="project" value="UniProtKB-UniRule"/>
</dbReference>
<feature type="region of interest" description="Domain I" evidence="6">
    <location>
        <begin position="1"/>
        <end position="64"/>
    </location>
</feature>
<name>A0A6J4UAH6_9BACT</name>
<keyword evidence="8" id="KW-0378">Hydrolase</keyword>
<comment type="subunit">
    <text evidence="6">Homotetramer. Forms an RuvA(8)-RuvB(12)-Holliday junction (HJ) complex. HJ DNA is sandwiched between 2 RuvA tetramers; dsDNA enters through RuvA and exits via RuvB. An RuvB hexamer assembles on each DNA strand where it exits the tetramer. Each RuvB hexamer is contacted by two RuvA subunits (via domain III) on 2 adjacent RuvB subunits; this complex drives branch migration. In the full resolvosome a probable DNA-RuvA(4)-RuvB(12)-RuvC(2) complex forms which resolves the HJ.</text>
</comment>
<comment type="domain">
    <text evidence="6">Has three domains with a flexible linker between the domains II and III and assumes an 'L' shape. Domain III is highly mobile and contacts RuvB.</text>
</comment>
<evidence type="ECO:0000256" key="4">
    <source>
        <dbReference type="ARBA" id="ARBA00023172"/>
    </source>
</evidence>
<dbReference type="SUPFAM" id="SSF50249">
    <property type="entry name" value="Nucleic acid-binding proteins"/>
    <property type="match status" value="1"/>
</dbReference>
<dbReference type="Pfam" id="PF14520">
    <property type="entry name" value="HHH_5"/>
    <property type="match status" value="1"/>
</dbReference>
<dbReference type="Gene3D" id="2.40.50.140">
    <property type="entry name" value="Nucleic acid-binding proteins"/>
    <property type="match status" value="1"/>
</dbReference>
<evidence type="ECO:0000256" key="6">
    <source>
        <dbReference type="HAMAP-Rule" id="MF_00031"/>
    </source>
</evidence>
<keyword evidence="2 6" id="KW-0227">DNA damage</keyword>
<dbReference type="InterPro" id="IPR000085">
    <property type="entry name" value="RuvA"/>
</dbReference>
<evidence type="ECO:0000256" key="2">
    <source>
        <dbReference type="ARBA" id="ARBA00022763"/>
    </source>
</evidence>
<dbReference type="Pfam" id="PF01330">
    <property type="entry name" value="RuvA_N"/>
    <property type="match status" value="1"/>
</dbReference>
<dbReference type="SUPFAM" id="SSF47781">
    <property type="entry name" value="RuvA domain 2-like"/>
    <property type="match status" value="1"/>
</dbReference>
<sequence length="195" mass="20048">MIAGLRGTVAAKLPDALLVDVGGVLYRVGTSTTTLSEAGDLGAPIELRTHLFVREDQLSLYGFARADELALFEVLIGVTGVGPRLACAILSRMPVDVLYSAIANEGVDLLATVPGVGKKTAARLVLELRGKLPSPPAGTPAPAAARADDDEVIAALRSLGYTVAEAHTAVLRSGGAEGATVEERVIAVLRELGAV</sequence>
<dbReference type="GO" id="GO:0006281">
    <property type="term" value="P:DNA repair"/>
    <property type="evidence" value="ECO:0007669"/>
    <property type="project" value="UniProtKB-UniRule"/>
</dbReference>
<evidence type="ECO:0000256" key="3">
    <source>
        <dbReference type="ARBA" id="ARBA00023125"/>
    </source>
</evidence>
<dbReference type="InterPro" id="IPR013849">
    <property type="entry name" value="DNA_helicase_Holl-junc_RuvA_I"/>
</dbReference>
<comment type="caution">
    <text evidence="6">Lacks conserved residue(s) required for the propagation of feature annotation.</text>
</comment>
<comment type="similarity">
    <text evidence="6">Belongs to the RuvA family.</text>
</comment>
<dbReference type="Gene3D" id="1.10.150.20">
    <property type="entry name" value="5' to 3' exonuclease, C-terminal subdomain"/>
    <property type="match status" value="1"/>
</dbReference>
<keyword evidence="1 6" id="KW-0963">Cytoplasm</keyword>
<reference evidence="8" key="1">
    <citation type="submission" date="2020-02" db="EMBL/GenBank/DDBJ databases">
        <authorList>
            <person name="Meier V. D."/>
        </authorList>
    </citation>
    <scope>NUCLEOTIDE SEQUENCE</scope>
    <source>
        <strain evidence="8">AVDCRST_MAG49</strain>
    </source>
</reference>
<evidence type="ECO:0000256" key="5">
    <source>
        <dbReference type="ARBA" id="ARBA00023204"/>
    </source>
</evidence>
<dbReference type="InterPro" id="IPR012340">
    <property type="entry name" value="NA-bd_OB-fold"/>
</dbReference>
<dbReference type="AlphaFoldDB" id="A0A6J4UAH6"/>
<dbReference type="InterPro" id="IPR010994">
    <property type="entry name" value="RuvA_2-like"/>
</dbReference>
<organism evidence="8">
    <name type="scientific">uncultured Thermomicrobiales bacterium</name>
    <dbReference type="NCBI Taxonomy" id="1645740"/>
    <lineage>
        <taxon>Bacteria</taxon>
        <taxon>Pseudomonadati</taxon>
        <taxon>Thermomicrobiota</taxon>
        <taxon>Thermomicrobia</taxon>
        <taxon>Thermomicrobiales</taxon>
        <taxon>environmental samples</taxon>
    </lineage>
</organism>
<evidence type="ECO:0000313" key="8">
    <source>
        <dbReference type="EMBL" id="CAA9545154.1"/>
    </source>
</evidence>
<dbReference type="GO" id="GO:0016787">
    <property type="term" value="F:hydrolase activity"/>
    <property type="evidence" value="ECO:0007669"/>
    <property type="project" value="UniProtKB-KW"/>
</dbReference>
<feature type="domain" description="Helix-hairpin-helix DNA-binding motif class 1" evidence="7">
    <location>
        <begin position="108"/>
        <end position="127"/>
    </location>
</feature>
<evidence type="ECO:0000259" key="7">
    <source>
        <dbReference type="SMART" id="SM00278"/>
    </source>
</evidence>
<dbReference type="GO" id="GO:0005524">
    <property type="term" value="F:ATP binding"/>
    <property type="evidence" value="ECO:0007669"/>
    <property type="project" value="InterPro"/>
</dbReference>
<evidence type="ECO:0000256" key="1">
    <source>
        <dbReference type="ARBA" id="ARBA00022490"/>
    </source>
</evidence>
<feature type="domain" description="Helix-hairpin-helix DNA-binding motif class 1" evidence="7">
    <location>
        <begin position="73"/>
        <end position="92"/>
    </location>
</feature>
<keyword evidence="4 6" id="KW-0233">DNA recombination</keyword>
<dbReference type="GO" id="GO:0048476">
    <property type="term" value="C:Holliday junction resolvase complex"/>
    <property type="evidence" value="ECO:0007669"/>
    <property type="project" value="UniProtKB-UniRule"/>
</dbReference>
<dbReference type="NCBIfam" id="TIGR00084">
    <property type="entry name" value="ruvA"/>
    <property type="match status" value="1"/>
</dbReference>
<dbReference type="InterPro" id="IPR003583">
    <property type="entry name" value="Hlx-hairpin-Hlx_DNA-bd_motif"/>
</dbReference>
<keyword evidence="3 6" id="KW-0238">DNA-binding</keyword>
<gene>
    <name evidence="6" type="primary">ruvA</name>
    <name evidence="8" type="ORF">AVDCRST_MAG49-1170</name>
</gene>
<keyword evidence="5 6" id="KW-0234">DNA repair</keyword>
<comment type="subcellular location">
    <subcellularLocation>
        <location evidence="6">Cytoplasm</location>
    </subcellularLocation>
</comment>
<dbReference type="GO" id="GO:0000400">
    <property type="term" value="F:four-way junction DNA binding"/>
    <property type="evidence" value="ECO:0007669"/>
    <property type="project" value="UniProtKB-UniRule"/>
</dbReference>
<accession>A0A6J4UAH6</accession>
<dbReference type="EMBL" id="CADCWG010000071">
    <property type="protein sequence ID" value="CAA9545154.1"/>
    <property type="molecule type" value="Genomic_DNA"/>
</dbReference>